<accession>A0A8H7XXK7</accession>
<dbReference type="OrthoDB" id="2563191at2759"/>
<evidence type="ECO:0000256" key="1">
    <source>
        <dbReference type="SAM" id="MobiDB-lite"/>
    </source>
</evidence>
<feature type="compositionally biased region" description="Low complexity" evidence="1">
    <location>
        <begin position="290"/>
        <end position="302"/>
    </location>
</feature>
<name>A0A8H7XXK7_PSICU</name>
<feature type="compositionally biased region" description="Polar residues" evidence="1">
    <location>
        <begin position="585"/>
        <end position="616"/>
    </location>
</feature>
<feature type="region of interest" description="Disordered" evidence="1">
    <location>
        <begin position="636"/>
        <end position="698"/>
    </location>
</feature>
<dbReference type="EMBL" id="JAFIQS010000005">
    <property type="protein sequence ID" value="KAG5168937.1"/>
    <property type="molecule type" value="Genomic_DNA"/>
</dbReference>
<feature type="compositionally biased region" description="Basic and acidic residues" evidence="1">
    <location>
        <begin position="453"/>
        <end position="468"/>
    </location>
</feature>
<gene>
    <name evidence="2" type="ORF">JR316_005491</name>
</gene>
<organism evidence="2">
    <name type="scientific">Psilocybe cubensis</name>
    <name type="common">Psychedelic mushroom</name>
    <name type="synonym">Stropharia cubensis</name>
    <dbReference type="NCBI Taxonomy" id="181762"/>
    <lineage>
        <taxon>Eukaryota</taxon>
        <taxon>Fungi</taxon>
        <taxon>Dikarya</taxon>
        <taxon>Basidiomycota</taxon>
        <taxon>Agaricomycotina</taxon>
        <taxon>Agaricomycetes</taxon>
        <taxon>Agaricomycetidae</taxon>
        <taxon>Agaricales</taxon>
        <taxon>Agaricineae</taxon>
        <taxon>Strophariaceae</taxon>
        <taxon>Psilocybe</taxon>
    </lineage>
</organism>
<feature type="compositionally biased region" description="Polar residues" evidence="1">
    <location>
        <begin position="267"/>
        <end position="279"/>
    </location>
</feature>
<dbReference type="AlphaFoldDB" id="A0A8H7XXK7"/>
<feature type="region of interest" description="Disordered" evidence="1">
    <location>
        <begin position="262"/>
        <end position="302"/>
    </location>
</feature>
<reference evidence="2" key="1">
    <citation type="submission" date="2021-02" db="EMBL/GenBank/DDBJ databases">
        <title>Psilocybe cubensis genome.</title>
        <authorList>
            <person name="Mckernan K.J."/>
            <person name="Crawford S."/>
            <person name="Trippe A."/>
            <person name="Kane L.T."/>
            <person name="Mclaughlin S."/>
        </authorList>
    </citation>
    <scope>NUCLEOTIDE SEQUENCE [LARGE SCALE GENOMIC DNA]</scope>
    <source>
        <strain evidence="2">MGC-MH-2018</strain>
    </source>
</reference>
<feature type="region of interest" description="Disordered" evidence="1">
    <location>
        <begin position="784"/>
        <end position="828"/>
    </location>
</feature>
<proteinExistence type="predicted"/>
<sequence>MASAISEGLATFYACKCLNVRINTSQPSSAAPECPSDPQYTPVFVQDDGISVTHPQVTVRIPSKPMPVSGTTKCSRFTTLACLLCNLHVYRVYQIISPDVEGNDSTLLPTEDWVEHEIMKSATGWIEVHKDTLIGENISQAEKSTSYAPYLSLLLPSRNPSPVVDEEETIYLTKPSSDEPPSYLSNLPPLFLPPPYTSSHPIFVLLAGLATKESQALRASAEQRIRDFVKAETAGIEMKEKELKSQVDGLWRDYREHLNAIQEERSNGGNSVRSPSSAGQGKDLDLFAPGSSRTGSEVSSSVKITSFVPQRVSSNLSTISQSLPRVSALSASLANSGFHHPRNTRRDQIEAESDGVANEASSSTLSTPRSGSSTLTRPRTAGISTQEFKRNLDENLNTQQSYRYFLNLEEEMARHKRLKEEELSRRQRGLAASADHADQVEDAGSESISTTHQTKETLAEKPVKHDGDGLPTRGRDKGKRKVTFDVAPAVMTAQSDGESTEGETTAGESESREMLFPLEDIDGEESMEKSTNDRHNTLPLLEQSIPRPINIRSKRPNPAFEAFASLRPASLPAPSNIRPVRSQPGVDSSSQGMLPFSRPSTSLARNEGTSRVTTSPAVPLSETDAALLKLVAAETPSHRGAWAPNSKAWQIFTRRQNSKKISVPDKSTDTSNKGADDSTEPSKAGSISPTGTKSKGVKFETKAKVLMLDVEDDKEDEYRTYAERGLPGSLRIEVMRPKQKEPLSLASYIVPSAMPNKALASVPSFSVNSKQLSAAAIRDLAYAERDRNRGQDPGPALDFTIPEDDEDEDDDDGDEAGPVSSEVGQKARKHALKIIQARNAIPEEGMWRSLA</sequence>
<feature type="compositionally biased region" description="Basic and acidic residues" evidence="1">
    <location>
        <begin position="526"/>
        <end position="536"/>
    </location>
</feature>
<feature type="region of interest" description="Disordered" evidence="1">
    <location>
        <begin position="424"/>
        <end position="618"/>
    </location>
</feature>
<evidence type="ECO:0000313" key="2">
    <source>
        <dbReference type="EMBL" id="KAG5168937.1"/>
    </source>
</evidence>
<protein>
    <submittedName>
        <fullName evidence="2">Uncharacterized protein</fullName>
    </submittedName>
</protein>
<feature type="compositionally biased region" description="Acidic residues" evidence="1">
    <location>
        <begin position="801"/>
        <end position="815"/>
    </location>
</feature>
<comment type="caution">
    <text evidence="2">The sequence shown here is derived from an EMBL/GenBank/DDBJ whole genome shotgun (WGS) entry which is preliminary data.</text>
</comment>
<feature type="compositionally biased region" description="Low complexity" evidence="1">
    <location>
        <begin position="361"/>
        <end position="380"/>
    </location>
</feature>
<feature type="region of interest" description="Disordered" evidence="1">
    <location>
        <begin position="334"/>
        <end position="394"/>
    </location>
</feature>